<evidence type="ECO:0000313" key="3">
    <source>
        <dbReference type="Proteomes" id="UP000008544"/>
    </source>
</evidence>
<dbReference type="eggNOG" id="COG4726">
    <property type="taxonomic scope" value="Bacteria"/>
</dbReference>
<dbReference type="AlphaFoldDB" id="B1I3B2"/>
<protein>
    <recommendedName>
        <fullName evidence="4">Type 4 fimbrial biogenesis protein PilX N-terminal domain-containing protein</fullName>
    </recommendedName>
</protein>
<dbReference type="KEGG" id="dau:Daud_0997"/>
<evidence type="ECO:0000313" key="2">
    <source>
        <dbReference type="EMBL" id="ACA59509.1"/>
    </source>
</evidence>
<proteinExistence type="predicted"/>
<dbReference type="EMBL" id="CP000860">
    <property type="protein sequence ID" value="ACA59509.1"/>
    <property type="molecule type" value="Genomic_DNA"/>
</dbReference>
<evidence type="ECO:0000256" key="1">
    <source>
        <dbReference type="SAM" id="Phobius"/>
    </source>
</evidence>
<dbReference type="STRING" id="477974.Daud_0997"/>
<name>B1I3B2_DESAP</name>
<reference evidence="3" key="1">
    <citation type="submission" date="2007-10" db="EMBL/GenBank/DDBJ databases">
        <title>Complete sequence of chromosome of Desulforudis audaxviator MP104C.</title>
        <authorList>
            <person name="Copeland A."/>
            <person name="Lucas S."/>
            <person name="Lapidus A."/>
            <person name="Barry K."/>
            <person name="Glavina del Rio T."/>
            <person name="Dalin E."/>
            <person name="Tice H."/>
            <person name="Bruce D."/>
            <person name="Pitluck S."/>
            <person name="Lowry S.R."/>
            <person name="Larimer F."/>
            <person name="Land M.L."/>
            <person name="Hauser L."/>
            <person name="Kyrpides N."/>
            <person name="Ivanova N.N."/>
            <person name="Richardson P."/>
        </authorList>
    </citation>
    <scope>NUCLEOTIDE SEQUENCE [LARGE SCALE GENOMIC DNA]</scope>
    <source>
        <strain evidence="3">MP104C</strain>
    </source>
</reference>
<dbReference type="Proteomes" id="UP000008544">
    <property type="component" value="Chromosome"/>
</dbReference>
<keyword evidence="3" id="KW-1185">Reference proteome</keyword>
<dbReference type="HOGENOM" id="CLU_690236_0_0_9"/>
<sequence length="399" mass="41822">MRWEDRAGVFLRTNSGQVFLSVMLILTALLILGTASVALASGLKRISMIQEWRTGAYYAADAGVERALARLAGEPEWRDPVGLQLAGPYLSSDGEPVGTIVRVRVTDAAAQPEFGCRVQVTATGAFREAEQQITVTAILVPNTGLFNGVSILPDTPARRVDVSGELNIQSPVGKGTLLIDGDLAVEGGAQVCADVFASGRVEPGGKARIQGRVEERYPGVPRFPTVDKEWLAAHATEVFRGDLNIGHSEDDGLDISTLAECGIYLVEGTITIAGTYYVRTTLVAVGDIAITGDLKRGAGDAGLLTLIALGGRAGTSGDVAVLAENAAVEALILAQGTFRVAGDVELRGGVVARDLAAPGWEAPLAPAVRINCDPALVAPNIPPRDVVRTRPRIESWVGG</sequence>
<organism evidence="2 3">
    <name type="scientific">Desulforudis audaxviator (strain MP104C)</name>
    <dbReference type="NCBI Taxonomy" id="477974"/>
    <lineage>
        <taxon>Bacteria</taxon>
        <taxon>Bacillati</taxon>
        <taxon>Bacillota</taxon>
        <taxon>Clostridia</taxon>
        <taxon>Thermoanaerobacterales</taxon>
        <taxon>Candidatus Desulforudaceae</taxon>
        <taxon>Candidatus Desulforudis</taxon>
    </lineage>
</organism>
<keyword evidence="1" id="KW-0472">Membrane</keyword>
<feature type="transmembrane region" description="Helical" evidence="1">
    <location>
        <begin position="20"/>
        <end position="43"/>
    </location>
</feature>
<accession>B1I3B2</accession>
<reference evidence="2 3" key="2">
    <citation type="journal article" date="2008" name="Science">
        <title>Environmental genomics reveals a single-species ecosystem deep within Earth.</title>
        <authorList>
            <person name="Chivian D."/>
            <person name="Brodie E.L."/>
            <person name="Alm E.J."/>
            <person name="Culley D.E."/>
            <person name="Dehal P.S."/>
            <person name="Desantis T.Z."/>
            <person name="Gihring T.M."/>
            <person name="Lapidus A."/>
            <person name="Lin L.H."/>
            <person name="Lowry S.R."/>
            <person name="Moser D.P."/>
            <person name="Richardson P.M."/>
            <person name="Southam G."/>
            <person name="Wanger G."/>
            <person name="Pratt L.M."/>
            <person name="Andersen G.L."/>
            <person name="Hazen T.C."/>
            <person name="Brockman F.J."/>
            <person name="Arkin A.P."/>
            <person name="Onstott T.C."/>
        </authorList>
    </citation>
    <scope>NUCLEOTIDE SEQUENCE [LARGE SCALE GENOMIC DNA]</scope>
    <source>
        <strain evidence="2 3">MP104C</strain>
    </source>
</reference>
<evidence type="ECO:0008006" key="4">
    <source>
        <dbReference type="Google" id="ProtNLM"/>
    </source>
</evidence>
<keyword evidence="1" id="KW-0812">Transmembrane</keyword>
<gene>
    <name evidence="2" type="ordered locus">Daud_0997</name>
</gene>
<keyword evidence="1" id="KW-1133">Transmembrane helix</keyword>